<feature type="transmembrane region" description="Helical" evidence="13">
    <location>
        <begin position="225"/>
        <end position="245"/>
    </location>
</feature>
<keyword evidence="6 13" id="KW-0812">Transmembrane</keyword>
<evidence type="ECO:0000256" key="1">
    <source>
        <dbReference type="ARBA" id="ARBA00003943"/>
    </source>
</evidence>
<comment type="function">
    <text evidence="1">The transhydrogenation between NADH and NADP is coupled to respiration and ATP hydrolysis and functions as a proton pump across the membrane.</text>
</comment>
<evidence type="ECO:0000256" key="12">
    <source>
        <dbReference type="ARBA" id="ARBA00048202"/>
    </source>
</evidence>
<keyword evidence="8" id="KW-1278">Translocase</keyword>
<dbReference type="GO" id="GO:0050661">
    <property type="term" value="F:NADP binding"/>
    <property type="evidence" value="ECO:0007669"/>
    <property type="project" value="TreeGrafter"/>
</dbReference>
<dbReference type="AlphaFoldDB" id="A0A450WCB9"/>
<dbReference type="GO" id="GO:0006740">
    <property type="term" value="P:NADPH regeneration"/>
    <property type="evidence" value="ECO:0007669"/>
    <property type="project" value="TreeGrafter"/>
</dbReference>
<evidence type="ECO:0000256" key="13">
    <source>
        <dbReference type="SAM" id="Phobius"/>
    </source>
</evidence>
<reference evidence="15" key="1">
    <citation type="submission" date="2019-02" db="EMBL/GenBank/DDBJ databases">
        <authorList>
            <person name="Gruber-Vodicka R. H."/>
            <person name="Seah K. B. B."/>
        </authorList>
    </citation>
    <scope>NUCLEOTIDE SEQUENCE</scope>
    <source>
        <strain evidence="15">BECK_BY7</strain>
    </source>
</reference>
<organism evidence="15">
    <name type="scientific">Candidatus Kentrum sp. LFY</name>
    <dbReference type="NCBI Taxonomy" id="2126342"/>
    <lineage>
        <taxon>Bacteria</taxon>
        <taxon>Pseudomonadati</taxon>
        <taxon>Pseudomonadota</taxon>
        <taxon>Gammaproteobacteria</taxon>
        <taxon>Candidatus Kentrum</taxon>
    </lineage>
</organism>
<dbReference type="GO" id="GO:0008750">
    <property type="term" value="F:proton-translocating NAD(P)+ transhydrogenase activity"/>
    <property type="evidence" value="ECO:0007669"/>
    <property type="project" value="UniProtKB-EC"/>
</dbReference>
<sequence length="312" mass="35104">MITLRKITSVITVLSVIAALLTVFLMYRQMETEHERSRKILAIELIQKWSSDPVPNARLCIDFVSSLEYEQFKSMYDREDTVLEKESYSLLGKCLRELSDEAEEKLTKEDEDKHKKELYKEDGGKYIMTGDGSSEVIAKINKSLNKFETVLTAYVYKVANEDIIGEQFAAPVHYSNVKDVYGHVRNLYKEQGKSDPYPSIGKFIERYQSDGLASYKVIAMSNTMVALYVFVLACFIGYFVIWGVTPSLHTPLISLTNAISGIIIVGALLVAGFDNASGSVETLGFLAVLLASINIFGGFWVTQRMLAMFKKK</sequence>
<keyword evidence="7" id="KW-0521">NADP</keyword>
<gene>
    <name evidence="15" type="ORF">BECKLFY1418C_GA0070996_10105</name>
</gene>
<dbReference type="GO" id="GO:0005886">
    <property type="term" value="C:plasma membrane"/>
    <property type="evidence" value="ECO:0007669"/>
    <property type="project" value="UniProtKB-SubCell"/>
</dbReference>
<evidence type="ECO:0000256" key="2">
    <source>
        <dbReference type="ARBA" id="ARBA00004429"/>
    </source>
</evidence>
<dbReference type="PANTHER" id="PTHR10160">
    <property type="entry name" value="NAD(P) TRANSHYDROGENASE"/>
    <property type="match status" value="1"/>
</dbReference>
<keyword evidence="11 13" id="KW-0472">Membrane</keyword>
<evidence type="ECO:0000256" key="8">
    <source>
        <dbReference type="ARBA" id="ARBA00022967"/>
    </source>
</evidence>
<evidence type="ECO:0000256" key="11">
    <source>
        <dbReference type="ARBA" id="ARBA00023136"/>
    </source>
</evidence>
<evidence type="ECO:0000256" key="5">
    <source>
        <dbReference type="ARBA" id="ARBA00022519"/>
    </source>
</evidence>
<comment type="subcellular location">
    <subcellularLocation>
        <location evidence="2">Cell inner membrane</location>
        <topology evidence="2">Multi-pass membrane protein</topology>
    </subcellularLocation>
</comment>
<dbReference type="InterPro" id="IPR024605">
    <property type="entry name" value="NADP_transhyd_a_C"/>
</dbReference>
<keyword evidence="4" id="KW-1003">Cell membrane</keyword>
<comment type="catalytic activity">
    <reaction evidence="12">
        <text>NAD(+) + NADPH + H(+)(in) = NADH + NADP(+) + H(+)(out)</text>
        <dbReference type="Rhea" id="RHEA:47992"/>
        <dbReference type="ChEBI" id="CHEBI:15378"/>
        <dbReference type="ChEBI" id="CHEBI:57540"/>
        <dbReference type="ChEBI" id="CHEBI:57783"/>
        <dbReference type="ChEBI" id="CHEBI:57945"/>
        <dbReference type="ChEBI" id="CHEBI:58349"/>
        <dbReference type="EC" id="7.1.1.1"/>
    </reaction>
</comment>
<dbReference type="EC" id="7.1.1.1" evidence="3"/>
<evidence type="ECO:0000256" key="7">
    <source>
        <dbReference type="ARBA" id="ARBA00022857"/>
    </source>
</evidence>
<name>A0A450WCB9_9GAMM</name>
<evidence type="ECO:0000256" key="4">
    <source>
        <dbReference type="ARBA" id="ARBA00022475"/>
    </source>
</evidence>
<dbReference type="EMBL" id="CAADFN010000010">
    <property type="protein sequence ID" value="VFK14645.1"/>
    <property type="molecule type" value="Genomic_DNA"/>
</dbReference>
<feature type="transmembrane region" description="Helical" evidence="13">
    <location>
        <begin position="283"/>
        <end position="302"/>
    </location>
</feature>
<evidence type="ECO:0000256" key="3">
    <source>
        <dbReference type="ARBA" id="ARBA00012943"/>
    </source>
</evidence>
<keyword evidence="10" id="KW-0520">NAD</keyword>
<evidence type="ECO:0000256" key="6">
    <source>
        <dbReference type="ARBA" id="ARBA00022692"/>
    </source>
</evidence>
<protein>
    <recommendedName>
        <fullName evidence="3">proton-translocating NAD(P)(+) transhydrogenase</fullName>
        <ecNumber evidence="3">7.1.1.1</ecNumber>
    </recommendedName>
</protein>
<dbReference type="Pfam" id="PF12769">
    <property type="entry name" value="PNTB_4TM"/>
    <property type="match status" value="1"/>
</dbReference>
<keyword evidence="9 13" id="KW-1133">Transmembrane helix</keyword>
<proteinExistence type="predicted"/>
<evidence type="ECO:0000259" key="14">
    <source>
        <dbReference type="Pfam" id="PF12769"/>
    </source>
</evidence>
<accession>A0A450WCB9</accession>
<evidence type="ECO:0000313" key="15">
    <source>
        <dbReference type="EMBL" id="VFK14645.1"/>
    </source>
</evidence>
<keyword evidence="5" id="KW-0997">Cell inner membrane</keyword>
<feature type="transmembrane region" description="Helical" evidence="13">
    <location>
        <begin position="252"/>
        <end position="271"/>
    </location>
</feature>
<feature type="transmembrane region" description="Helical" evidence="13">
    <location>
        <begin position="7"/>
        <end position="27"/>
    </location>
</feature>
<dbReference type="PANTHER" id="PTHR10160:SF19">
    <property type="entry name" value="PROTON-TRANSLOCATING NAD(P)(+) TRANSHYDROGENASE"/>
    <property type="match status" value="1"/>
</dbReference>
<evidence type="ECO:0000256" key="9">
    <source>
        <dbReference type="ARBA" id="ARBA00022989"/>
    </source>
</evidence>
<evidence type="ECO:0000256" key="10">
    <source>
        <dbReference type="ARBA" id="ARBA00023027"/>
    </source>
</evidence>
<feature type="domain" description="NAD(P) transhydrogenase alpha subunit C-terminal" evidence="14">
    <location>
        <begin position="227"/>
        <end position="311"/>
    </location>
</feature>